<sequence length="351" mass="38625">MFIVTTAEMNTLTARLRTLGAQNLALLYLNVLGEDAAHTLTQPPLTTVLQLAGRIGFSAEAVIATCDWLVVTFPSAHENAGVVAITDRLRAQAALRSANPVDELWIGAEPMVNRTGLREILRDICDRDCDYGVIYVAGATASGRTHSKHLIRHVATKRGIRCYIADFHIETEARTLGHLYDHLKAAYRLDALDVPIHQGATPGDVAFRFAARLRARLQVAPEETPKPWVVIDFTDEVIDPAIAEFIGMLCAERLSGAFVNCVIFVLGPTAHLETLRGLPALQIEELGRLTRSEIETAAKTINQRGQHPLDPSDLDLRIDGIVSLATIMPEERQNGEIRSLLLDLRREVRAP</sequence>
<gene>
    <name evidence="1" type="ORF">CEJ86_32495</name>
</gene>
<accession>A0A2J0YT03</accession>
<organism evidence="1 2">
    <name type="scientific">Rhizobium meliloti</name>
    <name type="common">Ensifer meliloti</name>
    <name type="synonym">Sinorhizobium meliloti</name>
    <dbReference type="NCBI Taxonomy" id="382"/>
    <lineage>
        <taxon>Bacteria</taxon>
        <taxon>Pseudomonadati</taxon>
        <taxon>Pseudomonadota</taxon>
        <taxon>Alphaproteobacteria</taxon>
        <taxon>Hyphomicrobiales</taxon>
        <taxon>Rhizobiaceae</taxon>
        <taxon>Sinorhizobium/Ensifer group</taxon>
        <taxon>Sinorhizobium</taxon>
    </lineage>
</organism>
<dbReference type="Proteomes" id="UP000231987">
    <property type="component" value="Unassembled WGS sequence"/>
</dbReference>
<evidence type="ECO:0000313" key="1">
    <source>
        <dbReference type="EMBL" id="PJR08740.1"/>
    </source>
</evidence>
<proteinExistence type="predicted"/>
<dbReference type="RefSeq" id="WP_100675049.1">
    <property type="nucleotide sequence ID" value="NZ_NJGD01000038.1"/>
</dbReference>
<dbReference type="AlphaFoldDB" id="A0A2J0YT03"/>
<name>A0A2J0YT03_RHIML</name>
<reference evidence="1 2" key="1">
    <citation type="submission" date="2017-06" db="EMBL/GenBank/DDBJ databases">
        <title>Ensifer strains isolated from leguminous trees and herbs display diverse denitrification phenotypes with some acting as strong N2O sinks.</title>
        <authorList>
            <person name="Woliy K."/>
            <person name="Mania D."/>
            <person name="Bakken L.R."/>
            <person name="Frostegard A."/>
        </authorList>
    </citation>
    <scope>NUCLEOTIDE SEQUENCE [LARGE SCALE GENOMIC DNA]</scope>
    <source>
        <strain evidence="1 2">AC50a</strain>
    </source>
</reference>
<dbReference type="EMBL" id="NJGD01000038">
    <property type="protein sequence ID" value="PJR08740.1"/>
    <property type="molecule type" value="Genomic_DNA"/>
</dbReference>
<evidence type="ECO:0000313" key="2">
    <source>
        <dbReference type="Proteomes" id="UP000231987"/>
    </source>
</evidence>
<comment type="caution">
    <text evidence="1">The sequence shown here is derived from an EMBL/GenBank/DDBJ whole genome shotgun (WGS) entry which is preliminary data.</text>
</comment>
<protein>
    <submittedName>
        <fullName evidence="1">Uncharacterized protein</fullName>
    </submittedName>
</protein>